<dbReference type="InterPro" id="IPR001845">
    <property type="entry name" value="HTH_ArsR_DNA-bd_dom"/>
</dbReference>
<dbReference type="HOGENOM" id="CLU_097806_3_3_0"/>
<evidence type="ECO:0000256" key="1">
    <source>
        <dbReference type="ARBA" id="ARBA00023015"/>
    </source>
</evidence>
<dbReference type="GO" id="GO:0003700">
    <property type="term" value="F:DNA-binding transcription factor activity"/>
    <property type="evidence" value="ECO:0007669"/>
    <property type="project" value="InterPro"/>
</dbReference>
<keyword evidence="3" id="KW-0804">Transcription</keyword>
<reference evidence="5 6" key="2">
    <citation type="journal article" date="2012" name="Stand. Genomic Sci.">
        <title>Genome sequence of the moderately thermophilic, amino-acid-degrading and sulfur-reducing bacterium Thermovirga lienii type strain (Cas60314(T)).</title>
        <authorList>
            <person name="Goker M."/>
            <person name="Saunders E."/>
            <person name="Lapidus A."/>
            <person name="Nolan M."/>
            <person name="Lucas S."/>
            <person name="Hammon N."/>
            <person name="Deshpande S."/>
            <person name="Cheng J.F."/>
            <person name="Han C."/>
            <person name="Tapia R."/>
            <person name="Goodwin L.A."/>
            <person name="Pitluck S."/>
            <person name="Liolios K."/>
            <person name="Mavromatis K."/>
            <person name="Pagani I."/>
            <person name="Ivanova N."/>
            <person name="Mikhailova N."/>
            <person name="Pati A."/>
            <person name="Chen A."/>
            <person name="Palaniappan K."/>
            <person name="Land M."/>
            <person name="Chang Y.J."/>
            <person name="Jeffries C.D."/>
            <person name="Brambilla E.M."/>
            <person name="Rohde M."/>
            <person name="Spring S."/>
            <person name="Detter J.C."/>
            <person name="Woyke T."/>
            <person name="Bristow J."/>
            <person name="Eisen J.A."/>
            <person name="Markowitz V."/>
            <person name="Hugenholtz P."/>
            <person name="Kyrpides N.C."/>
            <person name="Klenk H.P."/>
        </authorList>
    </citation>
    <scope>NUCLEOTIDE SEQUENCE [LARGE SCALE GENOMIC DNA]</scope>
    <source>
        <strain evidence="6">ATCC BAA-1197 / DSM 17291 / Cas60314</strain>
    </source>
</reference>
<dbReference type="InterPro" id="IPR051081">
    <property type="entry name" value="HTH_MetalResp_TranReg"/>
</dbReference>
<dbReference type="CDD" id="cd00090">
    <property type="entry name" value="HTH_ARSR"/>
    <property type="match status" value="1"/>
</dbReference>
<gene>
    <name evidence="5" type="ordered locus">Tlie_0328</name>
</gene>
<keyword evidence="6" id="KW-1185">Reference proteome</keyword>
<dbReference type="NCBIfam" id="NF033788">
    <property type="entry name" value="HTH_metalloreg"/>
    <property type="match status" value="1"/>
</dbReference>
<dbReference type="OrthoDB" id="9798835at2"/>
<dbReference type="GO" id="GO:0003677">
    <property type="term" value="F:DNA binding"/>
    <property type="evidence" value="ECO:0007669"/>
    <property type="project" value="UniProtKB-KW"/>
</dbReference>
<dbReference type="InterPro" id="IPR011991">
    <property type="entry name" value="ArsR-like_HTH"/>
</dbReference>
<dbReference type="AlphaFoldDB" id="G7V732"/>
<dbReference type="InterPro" id="IPR036388">
    <property type="entry name" value="WH-like_DNA-bd_sf"/>
</dbReference>
<feature type="domain" description="HTH arsR-type" evidence="4">
    <location>
        <begin position="5"/>
        <end position="102"/>
    </location>
</feature>
<dbReference type="InterPro" id="IPR036390">
    <property type="entry name" value="WH_DNA-bd_sf"/>
</dbReference>
<keyword evidence="2" id="KW-0238">DNA-binding</keyword>
<evidence type="ECO:0000313" key="6">
    <source>
        <dbReference type="Proteomes" id="UP000005868"/>
    </source>
</evidence>
<organism evidence="5 6">
    <name type="scientific">Thermovirga lienii (strain ATCC BAA-1197 / DSM 17291 / Cas60314)</name>
    <dbReference type="NCBI Taxonomy" id="580340"/>
    <lineage>
        <taxon>Bacteria</taxon>
        <taxon>Thermotogati</taxon>
        <taxon>Synergistota</taxon>
        <taxon>Synergistia</taxon>
        <taxon>Synergistales</taxon>
        <taxon>Thermovirgaceae</taxon>
        <taxon>Thermovirga</taxon>
    </lineage>
</organism>
<dbReference type="eggNOG" id="COG0640">
    <property type="taxonomic scope" value="Bacteria"/>
</dbReference>
<evidence type="ECO:0000313" key="5">
    <source>
        <dbReference type="EMBL" id="AER66066.1"/>
    </source>
</evidence>
<dbReference type="Proteomes" id="UP000005868">
    <property type="component" value="Chromosome"/>
</dbReference>
<sequence>MICYNDNKNYERKVEILKAMAHPVRLAILEKLRAGDMCACVIADMFESDRTTVSKHLAILKKAGLVDDIKEGRNIIYHLKMPCILDVMPCIEKVINQERERKCCSSGSE</sequence>
<accession>G7V732</accession>
<protein>
    <submittedName>
        <fullName evidence="5">Transcriptional regulator, ArsR family</fullName>
    </submittedName>
</protein>
<keyword evidence="1" id="KW-0805">Transcription regulation</keyword>
<evidence type="ECO:0000259" key="4">
    <source>
        <dbReference type="PROSITE" id="PS50987"/>
    </source>
</evidence>
<evidence type="ECO:0000256" key="2">
    <source>
        <dbReference type="ARBA" id="ARBA00023125"/>
    </source>
</evidence>
<reference evidence="6" key="1">
    <citation type="submission" date="2011-10" db="EMBL/GenBank/DDBJ databases">
        <title>The complete genome of chromosome of Thermovirga lienii DSM 17291.</title>
        <authorList>
            <consortium name="US DOE Joint Genome Institute (JGI-PGF)"/>
            <person name="Lucas S."/>
            <person name="Copeland A."/>
            <person name="Lapidus A."/>
            <person name="Glavina del Rio T."/>
            <person name="Dalin E."/>
            <person name="Tice H."/>
            <person name="Bruce D."/>
            <person name="Goodwin L."/>
            <person name="Pitluck S."/>
            <person name="Peters L."/>
            <person name="Mikhailova N."/>
            <person name="Saunders E."/>
            <person name="Kyrpides N."/>
            <person name="Mavromatis K."/>
            <person name="Ivanova N."/>
            <person name="Last F.I."/>
            <person name="Brettin T."/>
            <person name="Detter J.C."/>
            <person name="Han C."/>
            <person name="Larimer F."/>
            <person name="Land M."/>
            <person name="Hauser L."/>
            <person name="Markowitz V."/>
            <person name="Cheng J.-F."/>
            <person name="Hugenholtz P."/>
            <person name="Woyke T."/>
            <person name="Wu D."/>
            <person name="Spring S."/>
            <person name="Schroeder M."/>
            <person name="Brambilla E.-M."/>
            <person name="Klenk H.-P."/>
            <person name="Eisen J.A."/>
        </authorList>
    </citation>
    <scope>NUCLEOTIDE SEQUENCE [LARGE SCALE GENOMIC DNA]</scope>
    <source>
        <strain evidence="6">ATCC BAA-1197 / DSM 17291 / Cas60314</strain>
    </source>
</reference>
<proteinExistence type="predicted"/>
<dbReference type="PANTHER" id="PTHR33154">
    <property type="entry name" value="TRANSCRIPTIONAL REGULATOR, ARSR FAMILY"/>
    <property type="match status" value="1"/>
</dbReference>
<dbReference type="PANTHER" id="PTHR33154:SF18">
    <property type="entry name" value="ARSENICAL RESISTANCE OPERON REPRESSOR"/>
    <property type="match status" value="1"/>
</dbReference>
<dbReference type="KEGG" id="tli:Tlie_0328"/>
<name>G7V732_THELD</name>
<dbReference type="STRING" id="580340.Tlie_0328"/>
<dbReference type="SMART" id="SM00418">
    <property type="entry name" value="HTH_ARSR"/>
    <property type="match status" value="1"/>
</dbReference>
<dbReference type="Gene3D" id="1.10.10.10">
    <property type="entry name" value="Winged helix-like DNA-binding domain superfamily/Winged helix DNA-binding domain"/>
    <property type="match status" value="1"/>
</dbReference>
<evidence type="ECO:0000256" key="3">
    <source>
        <dbReference type="ARBA" id="ARBA00023163"/>
    </source>
</evidence>
<dbReference type="EMBL" id="CP003096">
    <property type="protein sequence ID" value="AER66066.1"/>
    <property type="molecule type" value="Genomic_DNA"/>
</dbReference>
<dbReference type="Pfam" id="PF01022">
    <property type="entry name" value="HTH_5"/>
    <property type="match status" value="1"/>
</dbReference>
<dbReference type="SUPFAM" id="SSF46785">
    <property type="entry name" value="Winged helix' DNA-binding domain"/>
    <property type="match status" value="1"/>
</dbReference>
<dbReference type="PRINTS" id="PR00778">
    <property type="entry name" value="HTHARSR"/>
</dbReference>
<dbReference type="PROSITE" id="PS50987">
    <property type="entry name" value="HTH_ARSR_2"/>
    <property type="match status" value="1"/>
</dbReference>